<organism evidence="1">
    <name type="scientific">viral metagenome</name>
    <dbReference type="NCBI Taxonomy" id="1070528"/>
    <lineage>
        <taxon>unclassified sequences</taxon>
        <taxon>metagenomes</taxon>
        <taxon>organismal metagenomes</taxon>
    </lineage>
</organism>
<accession>A0A6C0I4Y9</accession>
<dbReference type="EMBL" id="MN740089">
    <property type="protein sequence ID" value="QHT87437.1"/>
    <property type="molecule type" value="Genomic_DNA"/>
</dbReference>
<sequence length="172" mass="20547">MSKLKIYKQALRSFIVTSRFNTETWSENKRFRERNPSIHCIYGSPDPVKREIPIDTPLFVLEMNNDTNQIIGIGLIQNRPSKNNYRIYSDGNYNRYKYVGHQHIMREDMTEEEEQIMQVFDILCFKGNRHMKRGQGLKAFPIETLFRCSIRMDLVKFVADMFEKRQLKNENI</sequence>
<name>A0A6C0I4Y9_9ZZZZ</name>
<proteinExistence type="predicted"/>
<dbReference type="AlphaFoldDB" id="A0A6C0I4Y9"/>
<protein>
    <submittedName>
        <fullName evidence="1">Uncharacterized protein</fullName>
    </submittedName>
</protein>
<evidence type="ECO:0000313" key="1">
    <source>
        <dbReference type="EMBL" id="QHT87437.1"/>
    </source>
</evidence>
<reference evidence="1" key="1">
    <citation type="journal article" date="2020" name="Nature">
        <title>Giant virus diversity and host interactions through global metagenomics.</title>
        <authorList>
            <person name="Schulz F."/>
            <person name="Roux S."/>
            <person name="Paez-Espino D."/>
            <person name="Jungbluth S."/>
            <person name="Walsh D.A."/>
            <person name="Denef V.J."/>
            <person name="McMahon K.D."/>
            <person name="Konstantinidis K.T."/>
            <person name="Eloe-Fadrosh E.A."/>
            <person name="Kyrpides N.C."/>
            <person name="Woyke T."/>
        </authorList>
    </citation>
    <scope>NUCLEOTIDE SEQUENCE</scope>
    <source>
        <strain evidence="1">GVMAG-M-3300023184-190</strain>
    </source>
</reference>